<comment type="similarity">
    <text evidence="1">Belongs to the class-IV pyridoxal-phosphate-dependent aminotransferase family.</text>
</comment>
<dbReference type="SUPFAM" id="SSF56752">
    <property type="entry name" value="D-aminoacid aminotransferase-like PLP-dependent enzymes"/>
    <property type="match status" value="1"/>
</dbReference>
<dbReference type="PANTHER" id="PTHR42743">
    <property type="entry name" value="AMINO-ACID AMINOTRANSFERASE"/>
    <property type="match status" value="1"/>
</dbReference>
<gene>
    <name evidence="2" type="primary">ilvE_2</name>
    <name evidence="2" type="ORF">LF1_40480</name>
</gene>
<dbReference type="GO" id="GO:0004084">
    <property type="term" value="F:branched-chain-amino-acid transaminase activity"/>
    <property type="evidence" value="ECO:0007669"/>
    <property type="project" value="UniProtKB-EC"/>
</dbReference>
<organism evidence="2 3">
    <name type="scientific">Rubripirellula obstinata</name>
    <dbReference type="NCBI Taxonomy" id="406547"/>
    <lineage>
        <taxon>Bacteria</taxon>
        <taxon>Pseudomonadati</taxon>
        <taxon>Planctomycetota</taxon>
        <taxon>Planctomycetia</taxon>
        <taxon>Pirellulales</taxon>
        <taxon>Pirellulaceae</taxon>
        <taxon>Rubripirellula</taxon>
    </lineage>
</organism>
<dbReference type="Gene3D" id="3.30.470.10">
    <property type="match status" value="1"/>
</dbReference>
<dbReference type="InterPro" id="IPR043131">
    <property type="entry name" value="BCAT-like_N"/>
</dbReference>
<reference evidence="2 3" key="1">
    <citation type="submission" date="2019-08" db="EMBL/GenBank/DDBJ databases">
        <title>Deep-cultivation of Planctomycetes and their phenomic and genomic characterization uncovers novel biology.</title>
        <authorList>
            <person name="Wiegand S."/>
            <person name="Jogler M."/>
            <person name="Boedeker C."/>
            <person name="Pinto D."/>
            <person name="Vollmers J."/>
            <person name="Rivas-Marin E."/>
            <person name="Kohn T."/>
            <person name="Peeters S.H."/>
            <person name="Heuer A."/>
            <person name="Rast P."/>
            <person name="Oberbeckmann S."/>
            <person name="Bunk B."/>
            <person name="Jeske O."/>
            <person name="Meyerdierks A."/>
            <person name="Storesund J.E."/>
            <person name="Kallscheuer N."/>
            <person name="Luecker S."/>
            <person name="Lage O.M."/>
            <person name="Pohl T."/>
            <person name="Merkel B.J."/>
            <person name="Hornburger P."/>
            <person name="Mueller R.-W."/>
            <person name="Bruemmer F."/>
            <person name="Labrenz M."/>
            <person name="Spormann A.M."/>
            <person name="Op Den Camp H."/>
            <person name="Overmann J."/>
            <person name="Amann R."/>
            <person name="Jetten M.S.M."/>
            <person name="Mascher T."/>
            <person name="Medema M.H."/>
            <person name="Devos D.P."/>
            <person name="Kaster A.-K."/>
            <person name="Ovreas L."/>
            <person name="Rohde M."/>
            <person name="Galperin M.Y."/>
            <person name="Jogler C."/>
        </authorList>
    </citation>
    <scope>NUCLEOTIDE SEQUENCE [LARGE SCALE GENOMIC DNA]</scope>
    <source>
        <strain evidence="2 3">LF1</strain>
    </source>
</reference>
<keyword evidence="2" id="KW-0808">Transferase</keyword>
<dbReference type="InterPro" id="IPR036038">
    <property type="entry name" value="Aminotransferase-like"/>
</dbReference>
<evidence type="ECO:0000313" key="2">
    <source>
        <dbReference type="EMBL" id="KAA1261498.1"/>
    </source>
</evidence>
<protein>
    <submittedName>
        <fullName evidence="2">Branched-chain-amino-acid aminotransferase</fullName>
        <ecNumber evidence="2">2.6.1.42</ecNumber>
    </submittedName>
</protein>
<evidence type="ECO:0000256" key="1">
    <source>
        <dbReference type="ARBA" id="ARBA00009320"/>
    </source>
</evidence>
<sequence>MNSSPTDSKPDRHGFASHLCYFQSGDHTAGWMPRDQVRLSIDDVGFRQGVTAVERLRTYDGDVFCIDLHLSRWNQTLADLQINLDASNLVADLLDTLVVKNRLLIQSQGDVGITLFATPGEKNAANPTLCLHLNPIDHAMVDRKQHQGQAVVVTDIQQPPNQCWPRTAKVRSRIHYYLADHLARQQDSSAIGLLIDGDGSVTETSVANIAIVESGCIVSPEPTQILAGITQSVAMEIAAEASIGWTQARITPDRLRAADEVLLMGTDTGIWFANQVDGNTINRGKRGPVCEDLQRLFLKATRANPSIDLE</sequence>
<evidence type="ECO:0000313" key="3">
    <source>
        <dbReference type="Proteomes" id="UP000322699"/>
    </source>
</evidence>
<dbReference type="EC" id="2.6.1.42" evidence="2"/>
<keyword evidence="3" id="KW-1185">Reference proteome</keyword>
<dbReference type="Pfam" id="PF01063">
    <property type="entry name" value="Aminotran_4"/>
    <property type="match status" value="1"/>
</dbReference>
<dbReference type="Gene3D" id="3.20.10.10">
    <property type="entry name" value="D-amino Acid Aminotransferase, subunit A, domain 2"/>
    <property type="match status" value="1"/>
</dbReference>
<keyword evidence="2" id="KW-0032">Aminotransferase</keyword>
<name>A0A5B1CKB8_9BACT</name>
<dbReference type="RefSeq" id="WP_068265066.1">
    <property type="nucleotide sequence ID" value="NZ_LWSK01000075.1"/>
</dbReference>
<dbReference type="InterPro" id="IPR050571">
    <property type="entry name" value="Class-IV_PLP-Dep_Aminotrnsfr"/>
</dbReference>
<dbReference type="GO" id="GO:0046394">
    <property type="term" value="P:carboxylic acid biosynthetic process"/>
    <property type="evidence" value="ECO:0007669"/>
    <property type="project" value="UniProtKB-ARBA"/>
</dbReference>
<dbReference type="InterPro" id="IPR001544">
    <property type="entry name" value="Aminotrans_IV"/>
</dbReference>
<dbReference type="EMBL" id="VRLW01000001">
    <property type="protein sequence ID" value="KAA1261498.1"/>
    <property type="molecule type" value="Genomic_DNA"/>
</dbReference>
<dbReference type="InterPro" id="IPR043132">
    <property type="entry name" value="BCAT-like_C"/>
</dbReference>
<dbReference type="PANTHER" id="PTHR42743:SF4">
    <property type="entry name" value="BRANCHED-CHAIN-AMINO-ACID AMINOTRANSFERASE-RELATED"/>
    <property type="match status" value="1"/>
</dbReference>
<proteinExistence type="inferred from homology"/>
<accession>A0A5B1CKB8</accession>
<dbReference type="Proteomes" id="UP000322699">
    <property type="component" value="Unassembled WGS sequence"/>
</dbReference>
<dbReference type="AlphaFoldDB" id="A0A5B1CKB8"/>
<comment type="caution">
    <text evidence="2">The sequence shown here is derived from an EMBL/GenBank/DDBJ whole genome shotgun (WGS) entry which is preliminary data.</text>
</comment>
<dbReference type="OrthoDB" id="9805628at2"/>